<dbReference type="InterPro" id="IPR035966">
    <property type="entry name" value="PKF_sf"/>
</dbReference>
<evidence type="ECO:0000256" key="2">
    <source>
        <dbReference type="ARBA" id="ARBA00002659"/>
    </source>
</evidence>
<comment type="pathway">
    <text evidence="4">Carbohydrate degradation; glycolysis; D-glyceraldehyde 3-phosphate and glycerone phosphate from D-glucose: step 3/4.</text>
</comment>
<keyword evidence="9" id="KW-0547">Nucleotide-binding</keyword>
<evidence type="ECO:0000256" key="1">
    <source>
        <dbReference type="ARBA" id="ARBA00001946"/>
    </source>
</evidence>
<dbReference type="GO" id="GO:0042802">
    <property type="term" value="F:identical protein binding"/>
    <property type="evidence" value="ECO:0007669"/>
    <property type="project" value="TreeGrafter"/>
</dbReference>
<dbReference type="PRINTS" id="PR00476">
    <property type="entry name" value="PHFRCTKINASE"/>
</dbReference>
<dbReference type="NCBIfam" id="NF002872">
    <property type="entry name" value="PRK03202.1"/>
    <property type="match status" value="1"/>
</dbReference>
<proteinExistence type="inferred from homology"/>
<evidence type="ECO:0000256" key="10">
    <source>
        <dbReference type="ARBA" id="ARBA00022777"/>
    </source>
</evidence>
<dbReference type="EC" id="2.7.1.11" evidence="5"/>
<keyword evidence="7 17" id="KW-0808">Transferase</keyword>
<evidence type="ECO:0000256" key="12">
    <source>
        <dbReference type="ARBA" id="ARBA00022842"/>
    </source>
</evidence>
<evidence type="ECO:0000256" key="7">
    <source>
        <dbReference type="ARBA" id="ARBA00022679"/>
    </source>
</evidence>
<gene>
    <name evidence="17" type="primary">pfkA</name>
    <name evidence="17" type="ORF">NCTC13079_01386</name>
</gene>
<accession>A0A3S5BWK0</accession>
<evidence type="ECO:0000256" key="5">
    <source>
        <dbReference type="ARBA" id="ARBA00012055"/>
    </source>
</evidence>
<dbReference type="GO" id="GO:0005524">
    <property type="term" value="F:ATP binding"/>
    <property type="evidence" value="ECO:0007669"/>
    <property type="project" value="UniProtKB-KW"/>
</dbReference>
<keyword evidence="12" id="KW-0460">Magnesium</keyword>
<dbReference type="GO" id="GO:0046872">
    <property type="term" value="F:metal ion binding"/>
    <property type="evidence" value="ECO:0007669"/>
    <property type="project" value="UniProtKB-KW"/>
</dbReference>
<dbReference type="Gene3D" id="3.40.50.460">
    <property type="entry name" value="Phosphofructokinase domain"/>
    <property type="match status" value="1"/>
</dbReference>
<evidence type="ECO:0000256" key="3">
    <source>
        <dbReference type="ARBA" id="ARBA00004496"/>
    </source>
</evidence>
<dbReference type="AlphaFoldDB" id="A0A3S5BWK0"/>
<dbReference type="GO" id="GO:0030388">
    <property type="term" value="P:fructose 1,6-bisphosphate metabolic process"/>
    <property type="evidence" value="ECO:0007669"/>
    <property type="project" value="TreeGrafter"/>
</dbReference>
<evidence type="ECO:0000256" key="8">
    <source>
        <dbReference type="ARBA" id="ARBA00022723"/>
    </source>
</evidence>
<dbReference type="GO" id="GO:0048029">
    <property type="term" value="F:monosaccharide binding"/>
    <property type="evidence" value="ECO:0007669"/>
    <property type="project" value="TreeGrafter"/>
</dbReference>
<evidence type="ECO:0000256" key="11">
    <source>
        <dbReference type="ARBA" id="ARBA00022840"/>
    </source>
</evidence>
<evidence type="ECO:0000256" key="4">
    <source>
        <dbReference type="ARBA" id="ARBA00004679"/>
    </source>
</evidence>
<evidence type="ECO:0000259" key="16">
    <source>
        <dbReference type="Pfam" id="PF00365"/>
    </source>
</evidence>
<keyword evidence="13" id="KW-0324">Glycolysis</keyword>
<feature type="domain" description="Phosphofructokinase" evidence="16">
    <location>
        <begin position="2"/>
        <end position="273"/>
    </location>
</feature>
<evidence type="ECO:0000256" key="13">
    <source>
        <dbReference type="ARBA" id="ARBA00023152"/>
    </source>
</evidence>
<dbReference type="EMBL" id="LR134523">
    <property type="protein sequence ID" value="VEJ36183.1"/>
    <property type="molecule type" value="Genomic_DNA"/>
</dbReference>
<comment type="subcellular location">
    <subcellularLocation>
        <location evidence="3">Cytoplasm</location>
    </subcellularLocation>
</comment>
<dbReference type="InterPro" id="IPR022953">
    <property type="entry name" value="ATP_PFK"/>
</dbReference>
<dbReference type="GO" id="GO:0003872">
    <property type="term" value="F:6-phosphofructokinase activity"/>
    <property type="evidence" value="ECO:0007669"/>
    <property type="project" value="UniProtKB-EC"/>
</dbReference>
<dbReference type="InterPro" id="IPR012003">
    <property type="entry name" value="ATP_PFK_prok-type"/>
</dbReference>
<dbReference type="Pfam" id="PF00365">
    <property type="entry name" value="PFK"/>
    <property type="match status" value="1"/>
</dbReference>
<dbReference type="UniPathway" id="UPA00109">
    <property type="reaction ID" value="UER00182"/>
</dbReference>
<dbReference type="Proteomes" id="UP000269544">
    <property type="component" value="Chromosome"/>
</dbReference>
<dbReference type="PANTHER" id="PTHR13697">
    <property type="entry name" value="PHOSPHOFRUCTOKINASE"/>
    <property type="match status" value="1"/>
</dbReference>
<organism evidence="17 18">
    <name type="scientific">Aedoeadaptatus ivorii</name>
    <dbReference type="NCBI Taxonomy" id="54006"/>
    <lineage>
        <taxon>Bacteria</taxon>
        <taxon>Bacillati</taxon>
        <taxon>Bacillota</taxon>
        <taxon>Tissierellia</taxon>
        <taxon>Tissierellales</taxon>
        <taxon>Peptoniphilaceae</taxon>
        <taxon>Aedoeadaptatus</taxon>
    </lineage>
</organism>
<dbReference type="GO" id="GO:0061621">
    <property type="term" value="P:canonical glycolysis"/>
    <property type="evidence" value="ECO:0007669"/>
    <property type="project" value="TreeGrafter"/>
</dbReference>
<keyword evidence="10 17" id="KW-0418">Kinase</keyword>
<comment type="function">
    <text evidence="2">Catalyzes the phosphorylation of D-fructose 6-phosphate to fructose 1,6-bisphosphate by ATP, the first committing step of glycolysis.</text>
</comment>
<dbReference type="InterPro" id="IPR000023">
    <property type="entry name" value="Phosphofructokinase_dom"/>
</dbReference>
<keyword evidence="8" id="KW-0479">Metal-binding</keyword>
<dbReference type="RefSeq" id="WP_126466089.1">
    <property type="nucleotide sequence ID" value="NZ_JAUSWF010000007.1"/>
</dbReference>
<dbReference type="PIRSF" id="PIRSF000532">
    <property type="entry name" value="ATP_PFK_prok"/>
    <property type="match status" value="1"/>
</dbReference>
<dbReference type="OrthoDB" id="9802503at2"/>
<dbReference type="GO" id="GO:0070095">
    <property type="term" value="F:fructose-6-phosphate binding"/>
    <property type="evidence" value="ECO:0007669"/>
    <property type="project" value="TreeGrafter"/>
</dbReference>
<dbReference type="PANTHER" id="PTHR13697:SF4">
    <property type="entry name" value="ATP-DEPENDENT 6-PHOSPHOFRUCTOKINASE"/>
    <property type="match status" value="1"/>
</dbReference>
<reference evidence="17 18" key="1">
    <citation type="submission" date="2018-12" db="EMBL/GenBank/DDBJ databases">
        <authorList>
            <consortium name="Pathogen Informatics"/>
        </authorList>
    </citation>
    <scope>NUCLEOTIDE SEQUENCE [LARGE SCALE GENOMIC DNA]</scope>
    <source>
        <strain evidence="17 18">NCTC13079</strain>
    </source>
</reference>
<dbReference type="KEGG" id="piv:NCTC13079_01386"/>
<evidence type="ECO:0000256" key="6">
    <source>
        <dbReference type="ARBA" id="ARBA00022490"/>
    </source>
</evidence>
<evidence type="ECO:0000256" key="15">
    <source>
        <dbReference type="ARBA" id="ARBA00048070"/>
    </source>
</evidence>
<dbReference type="GO" id="GO:0006002">
    <property type="term" value="P:fructose 6-phosphate metabolic process"/>
    <property type="evidence" value="ECO:0007669"/>
    <property type="project" value="InterPro"/>
</dbReference>
<sequence length="318" mass="33484">MRIGILTSGGDAPGMNAAIRAVVRGARYEDMEVVGIHNGFDGILHRETEEMDLSSVADIIHRGGTVLGTGRSEAMMTEEGQEQARENLKAMGIDHLIVIGGNGSMAGALALSKRGQSAVCIPATIDNDLGYQQASIGFYTAIETITDAIGKIRDTSSSHRRANIVEVMGRKCGDLALCAGIAGGAESILVPELPMDVARIKNKVLSGKARGKRHHIILVTEGLISPYALAEDVEASTGVETRVTVLGYLQRGGSPSVADRINASRLGTAAVRACADGPVSIALGMKKGDVLSMDLAEALEIEKTFDRALYDTLDKISI</sequence>
<dbReference type="GO" id="GO:0016208">
    <property type="term" value="F:AMP binding"/>
    <property type="evidence" value="ECO:0007669"/>
    <property type="project" value="TreeGrafter"/>
</dbReference>
<comment type="cofactor">
    <cofactor evidence="1">
        <name>Mg(2+)</name>
        <dbReference type="ChEBI" id="CHEBI:18420"/>
    </cofactor>
</comment>
<dbReference type="SUPFAM" id="SSF53784">
    <property type="entry name" value="Phosphofructokinase"/>
    <property type="match status" value="1"/>
</dbReference>
<dbReference type="FunFam" id="3.40.50.460:FF:000002">
    <property type="entry name" value="ATP-dependent 6-phosphofructokinase"/>
    <property type="match status" value="1"/>
</dbReference>
<evidence type="ECO:0000256" key="9">
    <source>
        <dbReference type="ARBA" id="ARBA00022741"/>
    </source>
</evidence>
<keyword evidence="11" id="KW-0067">ATP-binding</keyword>
<evidence type="ECO:0000313" key="17">
    <source>
        <dbReference type="EMBL" id="VEJ36183.1"/>
    </source>
</evidence>
<name>A0A3S5BWK0_9FIRM</name>
<dbReference type="Gene3D" id="3.40.50.450">
    <property type="match status" value="1"/>
</dbReference>
<dbReference type="GO" id="GO:0005945">
    <property type="term" value="C:6-phosphofructokinase complex"/>
    <property type="evidence" value="ECO:0007669"/>
    <property type="project" value="TreeGrafter"/>
</dbReference>
<evidence type="ECO:0000313" key="18">
    <source>
        <dbReference type="Proteomes" id="UP000269544"/>
    </source>
</evidence>
<evidence type="ECO:0000256" key="14">
    <source>
        <dbReference type="ARBA" id="ARBA00038478"/>
    </source>
</evidence>
<keyword evidence="18" id="KW-1185">Reference proteome</keyword>
<comment type="similarity">
    <text evidence="14">Belongs to the phosphofructokinase type A (PFKA) family.</text>
</comment>
<protein>
    <recommendedName>
        <fullName evidence="5">6-phosphofructokinase</fullName>
        <ecNumber evidence="5">2.7.1.11</ecNumber>
    </recommendedName>
</protein>
<keyword evidence="6" id="KW-0963">Cytoplasm</keyword>
<comment type="catalytic activity">
    <reaction evidence="15">
        <text>beta-D-fructose 6-phosphate + ATP = beta-D-fructose 1,6-bisphosphate + ADP + H(+)</text>
        <dbReference type="Rhea" id="RHEA:16109"/>
        <dbReference type="ChEBI" id="CHEBI:15378"/>
        <dbReference type="ChEBI" id="CHEBI:30616"/>
        <dbReference type="ChEBI" id="CHEBI:32966"/>
        <dbReference type="ChEBI" id="CHEBI:57634"/>
        <dbReference type="ChEBI" id="CHEBI:456216"/>
        <dbReference type="EC" id="2.7.1.11"/>
    </reaction>
</comment>